<evidence type="ECO:0000256" key="4">
    <source>
        <dbReference type="ARBA" id="ARBA00023125"/>
    </source>
</evidence>
<evidence type="ECO:0000256" key="7">
    <source>
        <dbReference type="PROSITE-ProRule" id="PRU01091"/>
    </source>
</evidence>
<dbReference type="SUPFAM" id="SSF46894">
    <property type="entry name" value="C-terminal effector domain of the bipartite response regulators"/>
    <property type="match status" value="1"/>
</dbReference>
<dbReference type="Pfam" id="PF00486">
    <property type="entry name" value="Trans_reg_C"/>
    <property type="match status" value="1"/>
</dbReference>
<keyword evidence="1 6" id="KW-0597">Phosphoprotein</keyword>
<feature type="modified residue" description="4-aspartylphosphate" evidence="6">
    <location>
        <position position="51"/>
    </location>
</feature>
<dbReference type="EMBL" id="NDXW01000001">
    <property type="protein sequence ID" value="RDH42578.1"/>
    <property type="molecule type" value="Genomic_DNA"/>
</dbReference>
<dbReference type="RefSeq" id="WP_094786060.1">
    <property type="nucleotide sequence ID" value="NZ_NDXW01000001.1"/>
</dbReference>
<dbReference type="PANTHER" id="PTHR48111:SF21">
    <property type="entry name" value="DNA-BINDING DUAL MASTER TRANSCRIPTIONAL REGULATOR RPAA"/>
    <property type="match status" value="1"/>
</dbReference>
<evidence type="ECO:0000259" key="8">
    <source>
        <dbReference type="PROSITE" id="PS50110"/>
    </source>
</evidence>
<dbReference type="PROSITE" id="PS51755">
    <property type="entry name" value="OMPR_PHOB"/>
    <property type="match status" value="1"/>
</dbReference>
<sequence>MRPTLLIVEDDLELANDLMNFLQSQGYSCESCNYLEKVNKLWKNADLVILDRQFFGVDTIDKLPEWLAVKAVPVLILTAKVDVNERVAGLDAGAKDYITKPFSYNELLARIRANLRSLSQLEWSYRSLKLFPTQRKALWDEMPLILTKTEFDILALLVRAPGRVYTRDELLNEVWGYQYYPTTRTVDTHILQLRKKIPGITIESVRGVGYRLCA</sequence>
<dbReference type="InterPro" id="IPR011006">
    <property type="entry name" value="CheY-like_superfamily"/>
</dbReference>
<feature type="domain" description="Response regulatory" evidence="8">
    <location>
        <begin position="4"/>
        <end position="115"/>
    </location>
</feature>
<dbReference type="SMART" id="SM00862">
    <property type="entry name" value="Trans_reg_C"/>
    <property type="match status" value="1"/>
</dbReference>
<reference evidence="10 11" key="1">
    <citation type="submission" date="2017-04" db="EMBL/GenBank/DDBJ databases">
        <title>Draft genome sequence of Zooshikella ganghwensis VG4 isolated from Red Sea sediments.</title>
        <authorList>
            <person name="Rehman Z."/>
            <person name="Alam I."/>
            <person name="Kamau A."/>
            <person name="Bajic V."/>
            <person name="Leiknes T."/>
        </authorList>
    </citation>
    <scope>NUCLEOTIDE SEQUENCE [LARGE SCALE GENOMIC DNA]</scope>
    <source>
        <strain evidence="10 11">VG4</strain>
    </source>
</reference>
<dbReference type="Pfam" id="PF00072">
    <property type="entry name" value="Response_reg"/>
    <property type="match status" value="1"/>
</dbReference>
<dbReference type="PROSITE" id="PS50110">
    <property type="entry name" value="RESPONSE_REGULATORY"/>
    <property type="match status" value="1"/>
</dbReference>
<gene>
    <name evidence="10" type="ORF">B9G39_03460</name>
</gene>
<evidence type="ECO:0000256" key="2">
    <source>
        <dbReference type="ARBA" id="ARBA00023012"/>
    </source>
</evidence>
<dbReference type="SMART" id="SM00448">
    <property type="entry name" value="REC"/>
    <property type="match status" value="1"/>
</dbReference>
<dbReference type="GO" id="GO:0000156">
    <property type="term" value="F:phosphorelay response regulator activity"/>
    <property type="evidence" value="ECO:0007669"/>
    <property type="project" value="TreeGrafter"/>
</dbReference>
<dbReference type="GO" id="GO:0000976">
    <property type="term" value="F:transcription cis-regulatory region binding"/>
    <property type="evidence" value="ECO:0007669"/>
    <property type="project" value="TreeGrafter"/>
</dbReference>
<dbReference type="GO" id="GO:0032993">
    <property type="term" value="C:protein-DNA complex"/>
    <property type="evidence" value="ECO:0007669"/>
    <property type="project" value="TreeGrafter"/>
</dbReference>
<evidence type="ECO:0000256" key="3">
    <source>
        <dbReference type="ARBA" id="ARBA00023015"/>
    </source>
</evidence>
<dbReference type="Gene3D" id="3.40.50.2300">
    <property type="match status" value="1"/>
</dbReference>
<dbReference type="InterPro" id="IPR036388">
    <property type="entry name" value="WH-like_DNA-bd_sf"/>
</dbReference>
<comment type="caution">
    <text evidence="10">The sequence shown here is derived from an EMBL/GenBank/DDBJ whole genome shotgun (WGS) entry which is preliminary data.</text>
</comment>
<dbReference type="PANTHER" id="PTHR48111">
    <property type="entry name" value="REGULATOR OF RPOS"/>
    <property type="match status" value="1"/>
</dbReference>
<evidence type="ECO:0000256" key="5">
    <source>
        <dbReference type="ARBA" id="ARBA00023163"/>
    </source>
</evidence>
<dbReference type="Gene3D" id="1.10.10.10">
    <property type="entry name" value="Winged helix-like DNA-binding domain superfamily/Winged helix DNA-binding domain"/>
    <property type="match status" value="1"/>
</dbReference>
<dbReference type="CDD" id="cd00383">
    <property type="entry name" value="trans_reg_C"/>
    <property type="match status" value="1"/>
</dbReference>
<dbReference type="GO" id="GO:0005829">
    <property type="term" value="C:cytosol"/>
    <property type="evidence" value="ECO:0007669"/>
    <property type="project" value="TreeGrafter"/>
</dbReference>
<protein>
    <submittedName>
        <fullName evidence="10">DNA-binding response regulator</fullName>
    </submittedName>
</protein>
<evidence type="ECO:0000313" key="10">
    <source>
        <dbReference type="EMBL" id="RDH42578.1"/>
    </source>
</evidence>
<keyword evidence="4 7" id="KW-0238">DNA-binding</keyword>
<organism evidence="10 11">
    <name type="scientific">Zooshikella ganghwensis</name>
    <dbReference type="NCBI Taxonomy" id="202772"/>
    <lineage>
        <taxon>Bacteria</taxon>
        <taxon>Pseudomonadati</taxon>
        <taxon>Pseudomonadota</taxon>
        <taxon>Gammaproteobacteria</taxon>
        <taxon>Oceanospirillales</taxon>
        <taxon>Zooshikellaceae</taxon>
        <taxon>Zooshikella</taxon>
    </lineage>
</organism>
<dbReference type="InterPro" id="IPR039420">
    <property type="entry name" value="WalR-like"/>
</dbReference>
<proteinExistence type="predicted"/>
<accession>A0A4P9VHD3</accession>
<dbReference type="AlphaFoldDB" id="A0A4P9VHD3"/>
<feature type="DNA-binding region" description="OmpR/PhoB-type" evidence="7">
    <location>
        <begin position="118"/>
        <end position="214"/>
    </location>
</feature>
<dbReference type="InterPro" id="IPR001789">
    <property type="entry name" value="Sig_transdc_resp-reg_receiver"/>
</dbReference>
<dbReference type="Proteomes" id="UP000257039">
    <property type="component" value="Unassembled WGS sequence"/>
</dbReference>
<keyword evidence="5" id="KW-0804">Transcription</keyword>
<keyword evidence="3" id="KW-0805">Transcription regulation</keyword>
<dbReference type="Gene3D" id="6.10.250.690">
    <property type="match status" value="1"/>
</dbReference>
<evidence type="ECO:0000313" key="11">
    <source>
        <dbReference type="Proteomes" id="UP000257039"/>
    </source>
</evidence>
<keyword evidence="11" id="KW-1185">Reference proteome</keyword>
<dbReference type="InterPro" id="IPR016032">
    <property type="entry name" value="Sig_transdc_resp-reg_C-effctor"/>
</dbReference>
<dbReference type="InterPro" id="IPR001867">
    <property type="entry name" value="OmpR/PhoB-type_DNA-bd"/>
</dbReference>
<feature type="domain" description="OmpR/PhoB-type" evidence="9">
    <location>
        <begin position="118"/>
        <end position="214"/>
    </location>
</feature>
<dbReference type="GO" id="GO:0006355">
    <property type="term" value="P:regulation of DNA-templated transcription"/>
    <property type="evidence" value="ECO:0007669"/>
    <property type="project" value="InterPro"/>
</dbReference>
<name>A0A4P9VHD3_9GAMM</name>
<dbReference type="SUPFAM" id="SSF52172">
    <property type="entry name" value="CheY-like"/>
    <property type="match status" value="1"/>
</dbReference>
<evidence type="ECO:0000256" key="1">
    <source>
        <dbReference type="ARBA" id="ARBA00022553"/>
    </source>
</evidence>
<evidence type="ECO:0000256" key="6">
    <source>
        <dbReference type="PROSITE-ProRule" id="PRU00169"/>
    </source>
</evidence>
<evidence type="ECO:0000259" key="9">
    <source>
        <dbReference type="PROSITE" id="PS51755"/>
    </source>
</evidence>
<keyword evidence="2" id="KW-0902">Two-component regulatory system</keyword>